<feature type="transmembrane region" description="Helical" evidence="1">
    <location>
        <begin position="165"/>
        <end position="186"/>
    </location>
</feature>
<feature type="transmembrane region" description="Helical" evidence="1">
    <location>
        <begin position="309"/>
        <end position="330"/>
    </location>
</feature>
<accession>A0A4Z0VA23</accession>
<reference evidence="3 4" key="1">
    <citation type="submission" date="2019-02" db="EMBL/GenBank/DDBJ databases">
        <title>Isolation and identification of novel species under the genus Muribaculum.</title>
        <authorList>
            <person name="Miyake S."/>
            <person name="Ding Y."/>
            <person name="Low A."/>
            <person name="Soh M."/>
            <person name="Seedorf H."/>
        </authorList>
    </citation>
    <scope>NUCLEOTIDE SEQUENCE [LARGE SCALE GENOMIC DNA]</scope>
    <source>
        <strain evidence="3 4">TLL-A3</strain>
    </source>
</reference>
<feature type="transmembrane region" description="Helical" evidence="1">
    <location>
        <begin position="103"/>
        <end position="130"/>
    </location>
</feature>
<organism evidence="3 4">
    <name type="scientific">Duncaniella freteri</name>
    <dbReference type="NCBI Taxonomy" id="2530391"/>
    <lineage>
        <taxon>Bacteria</taxon>
        <taxon>Pseudomonadati</taxon>
        <taxon>Bacteroidota</taxon>
        <taxon>Bacteroidia</taxon>
        <taxon>Bacteroidales</taxon>
        <taxon>Muribaculaceae</taxon>
        <taxon>Duncaniella</taxon>
    </lineage>
</organism>
<dbReference type="InterPro" id="IPR002656">
    <property type="entry name" value="Acyl_transf_3_dom"/>
</dbReference>
<dbReference type="PANTHER" id="PTHR37312">
    <property type="entry name" value="MEMBRANE-BOUND ACYLTRANSFERASE YKRP-RELATED"/>
    <property type="match status" value="1"/>
</dbReference>
<feature type="transmembrane region" description="Helical" evidence="1">
    <location>
        <begin position="198"/>
        <end position="219"/>
    </location>
</feature>
<dbReference type="Proteomes" id="UP000297635">
    <property type="component" value="Unassembled WGS sequence"/>
</dbReference>
<evidence type="ECO:0000313" key="4">
    <source>
        <dbReference type="Proteomes" id="UP000297635"/>
    </source>
</evidence>
<feature type="domain" description="Acyltransferase 3" evidence="2">
    <location>
        <begin position="5"/>
        <end position="324"/>
    </location>
</feature>
<protein>
    <recommendedName>
        <fullName evidence="2">Acyltransferase 3 domain-containing protein</fullName>
    </recommendedName>
</protein>
<dbReference type="PANTHER" id="PTHR37312:SF1">
    <property type="entry name" value="MEMBRANE-BOUND ACYLTRANSFERASE YKRP-RELATED"/>
    <property type="match status" value="1"/>
</dbReference>
<keyword evidence="1" id="KW-1133">Transmembrane helix</keyword>
<keyword evidence="1" id="KW-0472">Membrane</keyword>
<name>A0A4Z0VA23_9BACT</name>
<dbReference type="RefSeq" id="WP_135471158.1">
    <property type="nucleotide sequence ID" value="NZ_CASJDB010000043.1"/>
</dbReference>
<gene>
    <name evidence="3" type="ORF">EZ315_05285</name>
</gene>
<dbReference type="GeneID" id="82149199"/>
<dbReference type="GO" id="GO:0016747">
    <property type="term" value="F:acyltransferase activity, transferring groups other than amino-acyl groups"/>
    <property type="evidence" value="ECO:0007669"/>
    <property type="project" value="InterPro"/>
</dbReference>
<comment type="caution">
    <text evidence="3">The sequence shown here is derived from an EMBL/GenBank/DDBJ whole genome shotgun (WGS) entry which is preliminary data.</text>
</comment>
<dbReference type="InterPro" id="IPR052734">
    <property type="entry name" value="Nod_factor_acetyltransferase"/>
</dbReference>
<evidence type="ECO:0000259" key="2">
    <source>
        <dbReference type="Pfam" id="PF01757"/>
    </source>
</evidence>
<keyword evidence="4" id="KW-1185">Reference proteome</keyword>
<keyword evidence="1" id="KW-0812">Transmembrane</keyword>
<dbReference type="Pfam" id="PF01757">
    <property type="entry name" value="Acyl_transf_3"/>
    <property type="match status" value="1"/>
</dbReference>
<dbReference type="EMBL" id="SJSA01000001">
    <property type="protein sequence ID" value="TGG40142.1"/>
    <property type="molecule type" value="Genomic_DNA"/>
</dbReference>
<sequence length="336" mass="38566">MKRVGWIDYAKSTGIFLVVLLHTHCTYATTSFLSAFRLPLFFFISGFLFSYRSNPDYKRFAYKRFRQLVVPYLWINLLAYVAWLLVLRHFGNDAGDTVAWHKPLWAIVAGIPPGLVHDIPLWSLLCFFVVEMIYYPLRKKVGHGWLIAVAAWAVSYLNCEYNSEHVSTLPFCLGPAFAALGFYAFGNYVRDNSSRFGFMLRPCLLTLSVSSVSLVALWWHNSAIQFFICDYGSYPLFVLEGIFGIAAMMQVCMYLCEWFGDNGFVRFVSNGTLIICGFHLMMFSLIKGVMWFGFHVDPQMLTCNFERGFMFSVVAFSLCLPVICVVNRHFRFLVGK</sequence>
<dbReference type="AlphaFoldDB" id="A0A4Z0VA23"/>
<feature type="transmembrane region" description="Helical" evidence="1">
    <location>
        <begin position="231"/>
        <end position="255"/>
    </location>
</feature>
<feature type="transmembrane region" description="Helical" evidence="1">
    <location>
        <begin position="35"/>
        <end position="51"/>
    </location>
</feature>
<feature type="transmembrane region" description="Helical" evidence="1">
    <location>
        <begin position="267"/>
        <end position="289"/>
    </location>
</feature>
<proteinExistence type="predicted"/>
<feature type="transmembrane region" description="Helical" evidence="1">
    <location>
        <begin position="72"/>
        <end position="91"/>
    </location>
</feature>
<evidence type="ECO:0000256" key="1">
    <source>
        <dbReference type="SAM" id="Phobius"/>
    </source>
</evidence>
<evidence type="ECO:0000313" key="3">
    <source>
        <dbReference type="EMBL" id="TGG40142.1"/>
    </source>
</evidence>
<feature type="transmembrane region" description="Helical" evidence="1">
    <location>
        <begin position="142"/>
        <end position="159"/>
    </location>
</feature>